<dbReference type="InterPro" id="IPR002219">
    <property type="entry name" value="PKC_DAG/PE"/>
</dbReference>
<comment type="caution">
    <text evidence="10">The sequence shown here is derived from an EMBL/GenBank/DDBJ whole genome shotgun (WGS) entry which is preliminary data.</text>
</comment>
<dbReference type="InterPro" id="IPR008266">
    <property type="entry name" value="Tyr_kinase_AS"/>
</dbReference>
<evidence type="ECO:0000259" key="8">
    <source>
        <dbReference type="PROSITE" id="PS50011"/>
    </source>
</evidence>
<dbReference type="InterPro" id="IPR051681">
    <property type="entry name" value="Ser/Thr_Kinases-Pseudokinases"/>
</dbReference>
<dbReference type="GO" id="GO:0004674">
    <property type="term" value="F:protein serine/threonine kinase activity"/>
    <property type="evidence" value="ECO:0007669"/>
    <property type="project" value="TreeGrafter"/>
</dbReference>
<dbReference type="InterPro" id="IPR011009">
    <property type="entry name" value="Kinase-like_dom_sf"/>
</dbReference>
<evidence type="ECO:0000256" key="4">
    <source>
        <dbReference type="ARBA" id="ARBA00022833"/>
    </source>
</evidence>
<dbReference type="GO" id="GO:0040026">
    <property type="term" value="P:positive regulation of vulval development"/>
    <property type="evidence" value="ECO:0007669"/>
    <property type="project" value="UniProtKB-ARBA"/>
</dbReference>
<evidence type="ECO:0000256" key="3">
    <source>
        <dbReference type="ARBA" id="ARBA00022771"/>
    </source>
</evidence>
<feature type="region of interest" description="Disordered" evidence="7">
    <location>
        <begin position="317"/>
        <end position="341"/>
    </location>
</feature>
<organism evidence="10 11">
    <name type="scientific">Caenorhabditis auriculariae</name>
    <dbReference type="NCBI Taxonomy" id="2777116"/>
    <lineage>
        <taxon>Eukaryota</taxon>
        <taxon>Metazoa</taxon>
        <taxon>Ecdysozoa</taxon>
        <taxon>Nematoda</taxon>
        <taxon>Chromadorea</taxon>
        <taxon>Rhabditida</taxon>
        <taxon>Rhabditina</taxon>
        <taxon>Rhabditomorpha</taxon>
        <taxon>Rhabditoidea</taxon>
        <taxon>Rhabditidae</taxon>
        <taxon>Peloderinae</taxon>
        <taxon>Caenorhabditis</taxon>
    </lineage>
</organism>
<dbReference type="AlphaFoldDB" id="A0A8S1HU62"/>
<dbReference type="PANTHER" id="PTHR44329:SF253">
    <property type="entry name" value="KINASE SUPPRESSOR OF RAS 2"/>
    <property type="match status" value="1"/>
</dbReference>
<evidence type="ECO:0000256" key="7">
    <source>
        <dbReference type="SAM" id="MobiDB-lite"/>
    </source>
</evidence>
<dbReference type="PROSITE" id="PS50081">
    <property type="entry name" value="ZF_DAG_PE_2"/>
    <property type="match status" value="1"/>
</dbReference>
<reference evidence="10" key="1">
    <citation type="submission" date="2020-10" db="EMBL/GenBank/DDBJ databases">
        <authorList>
            <person name="Kikuchi T."/>
        </authorList>
    </citation>
    <scope>NUCLEOTIDE SEQUENCE</scope>
    <source>
        <strain evidence="10">NKZ352</strain>
    </source>
</reference>
<dbReference type="PANTHER" id="PTHR44329">
    <property type="entry name" value="SERINE/THREONINE-PROTEIN KINASE TNNI3K-RELATED"/>
    <property type="match status" value="1"/>
</dbReference>
<keyword evidence="4" id="KW-0862">Zinc</keyword>
<evidence type="ECO:0000313" key="11">
    <source>
        <dbReference type="Proteomes" id="UP000835052"/>
    </source>
</evidence>
<dbReference type="CDD" id="cd00029">
    <property type="entry name" value="C1"/>
    <property type="match status" value="1"/>
</dbReference>
<feature type="compositionally biased region" description="Polar residues" evidence="7">
    <location>
        <begin position="1"/>
        <end position="10"/>
    </location>
</feature>
<feature type="domain" description="Protein kinase" evidence="8">
    <location>
        <begin position="370"/>
        <end position="634"/>
    </location>
</feature>
<name>A0A8S1HU62_9PELO</name>
<gene>
    <name evidence="10" type="ORF">CAUJ_LOCUS15258</name>
</gene>
<dbReference type="InterPro" id="IPR046349">
    <property type="entry name" value="C1-like_sf"/>
</dbReference>
<dbReference type="OrthoDB" id="774951at2759"/>
<feature type="region of interest" description="Disordered" evidence="7">
    <location>
        <begin position="1"/>
        <end position="92"/>
    </location>
</feature>
<feature type="compositionally biased region" description="Low complexity" evidence="7">
    <location>
        <begin position="317"/>
        <end position="327"/>
    </location>
</feature>
<dbReference type="PROSITE" id="PS50011">
    <property type="entry name" value="PROTEIN_KINASE_DOM"/>
    <property type="match status" value="1"/>
</dbReference>
<dbReference type="PROSITE" id="PS00107">
    <property type="entry name" value="PROTEIN_KINASE_ATP"/>
    <property type="match status" value="1"/>
</dbReference>
<feature type="domain" description="Phorbol-ester/DAG-type" evidence="9">
    <location>
        <begin position="124"/>
        <end position="178"/>
    </location>
</feature>
<evidence type="ECO:0000259" key="9">
    <source>
        <dbReference type="PROSITE" id="PS50081"/>
    </source>
</evidence>
<dbReference type="Gene3D" id="3.30.60.20">
    <property type="match status" value="1"/>
</dbReference>
<keyword evidence="5" id="KW-0469">Meiosis</keyword>
<keyword evidence="6" id="KW-0547">Nucleotide-binding</keyword>
<keyword evidence="11" id="KW-1185">Reference proteome</keyword>
<dbReference type="SUPFAM" id="SSF57889">
    <property type="entry name" value="Cysteine-rich domain"/>
    <property type="match status" value="1"/>
</dbReference>
<dbReference type="Proteomes" id="UP000835052">
    <property type="component" value="Unassembled WGS sequence"/>
</dbReference>
<comment type="similarity">
    <text evidence="1">Belongs to the protein kinase superfamily. TKL Ser/Thr protein kinase family.</text>
</comment>
<dbReference type="GO" id="GO:0051321">
    <property type="term" value="P:meiotic cell cycle"/>
    <property type="evidence" value="ECO:0007669"/>
    <property type="project" value="UniProtKB-KW"/>
</dbReference>
<evidence type="ECO:0000256" key="6">
    <source>
        <dbReference type="PROSITE-ProRule" id="PRU10141"/>
    </source>
</evidence>
<dbReference type="Gene3D" id="1.10.510.10">
    <property type="entry name" value="Transferase(Phosphotransferase) domain 1"/>
    <property type="match status" value="1"/>
</dbReference>
<feature type="compositionally biased region" description="Low complexity" evidence="7">
    <location>
        <begin position="225"/>
        <end position="243"/>
    </location>
</feature>
<dbReference type="InterPro" id="IPR000719">
    <property type="entry name" value="Prot_kinase_dom"/>
</dbReference>
<dbReference type="Gene3D" id="3.30.200.20">
    <property type="entry name" value="Phosphorylase Kinase, domain 1"/>
    <property type="match status" value="1"/>
</dbReference>
<dbReference type="Pfam" id="PF07714">
    <property type="entry name" value="PK_Tyr_Ser-Thr"/>
    <property type="match status" value="1"/>
</dbReference>
<dbReference type="InterPro" id="IPR001245">
    <property type="entry name" value="Ser-Thr/Tyr_kinase_cat_dom"/>
</dbReference>
<dbReference type="SUPFAM" id="SSF56112">
    <property type="entry name" value="Protein kinase-like (PK-like)"/>
    <property type="match status" value="1"/>
</dbReference>
<dbReference type="FunFam" id="3.30.200.20:FF:000911">
    <property type="entry name" value="Protein CBR-KSR-1"/>
    <property type="match status" value="1"/>
</dbReference>
<dbReference type="EMBL" id="CAJGYM010000169">
    <property type="protein sequence ID" value="CAD6199355.1"/>
    <property type="molecule type" value="Genomic_DNA"/>
</dbReference>
<evidence type="ECO:0000256" key="5">
    <source>
        <dbReference type="ARBA" id="ARBA00023254"/>
    </source>
</evidence>
<feature type="binding site" evidence="6">
    <location>
        <position position="396"/>
    </location>
    <ligand>
        <name>ATP</name>
        <dbReference type="ChEBI" id="CHEBI:30616"/>
    </ligand>
</feature>
<feature type="region of interest" description="Disordered" evidence="7">
    <location>
        <begin position="225"/>
        <end position="248"/>
    </location>
</feature>
<keyword evidence="6" id="KW-0067">ATP-binding</keyword>
<dbReference type="InterPro" id="IPR017441">
    <property type="entry name" value="Protein_kinase_ATP_BS"/>
</dbReference>
<dbReference type="GO" id="GO:0002119">
    <property type="term" value="P:nematode larval development"/>
    <property type="evidence" value="ECO:0007669"/>
    <property type="project" value="UniProtKB-ARBA"/>
</dbReference>
<evidence type="ECO:0000313" key="10">
    <source>
        <dbReference type="EMBL" id="CAD6199355.1"/>
    </source>
</evidence>
<accession>A0A8S1HU62</accession>
<evidence type="ECO:0000256" key="1">
    <source>
        <dbReference type="ARBA" id="ARBA00005843"/>
    </source>
</evidence>
<dbReference type="SMART" id="SM00109">
    <property type="entry name" value="C1"/>
    <property type="match status" value="1"/>
</dbReference>
<dbReference type="GO" id="GO:0008270">
    <property type="term" value="F:zinc ion binding"/>
    <property type="evidence" value="ECO:0007669"/>
    <property type="project" value="UniProtKB-KW"/>
</dbReference>
<feature type="compositionally biased region" description="Low complexity" evidence="7">
    <location>
        <begin position="47"/>
        <end position="89"/>
    </location>
</feature>
<dbReference type="GO" id="GO:0005524">
    <property type="term" value="F:ATP binding"/>
    <property type="evidence" value="ECO:0007669"/>
    <property type="project" value="UniProtKB-UniRule"/>
</dbReference>
<proteinExistence type="inferred from homology"/>
<keyword evidence="3" id="KW-0863">Zinc-finger</keyword>
<keyword evidence="2" id="KW-0479">Metal-binding</keyword>
<sequence length="655" mass="72089">MKGKSSSASPPSERVVVERRPGTSSVDLVDSNHFDVPGPSRCSETPSSAASGSTSLLSTSSTSGTSLAMCSTTLSPPSPGSASAQSTPSLSVSTRVVHSTSMQFGSTITAPKSPKTTRLVHAIPHKWHRSTKFRFSGDAVCHFCQRPLGFGFLNAWEKCRSCRWKVHTQCKSRVGDSCGLTPEHLRFLFDKLIKENNGGMWGDPQSAAPLPSSRSMNETAFQYPDASIDSSSSTNSSAPSTPALPLGVASSPYNPLTAPYRTDNRKFFFPDASGEQLNILPTVVISAGETAGDMAAIEDAGEGRIGEGSEGTLILVDSSGSGTDSGDANSKSPDLRTGHNWDRNTWNMSTIRGPNAQASWNEVTIPFQKIELNKKIGNGRFGEVLQGYYFGDVAVKMLDMDHIEENKRLDEFKTEVSGHKNTRHDNIVLFLGFCIDDGNFGIVMSLCRGRSLFSLIHEHRERIDMATVLSIAQQICQGVSYLHTKKILHKDLRSKNVFLESKNKVVITDFGIFSMKRLRVPKVQHGFMVPSFWLSYLAPELVRAITPQFDELPFSESSDVFSFGTIWYELVTGSLPMQKEPWQRTLWMVGQGLKAAFRNVDIPRDMKDIISRCCNAKSTERPSFSDIQNLLATFPKPRVDRSPSFPMLRSHESKF</sequence>
<evidence type="ECO:0000256" key="2">
    <source>
        <dbReference type="ARBA" id="ARBA00022723"/>
    </source>
</evidence>
<dbReference type="PROSITE" id="PS00109">
    <property type="entry name" value="PROTEIN_KINASE_TYR"/>
    <property type="match status" value="1"/>
</dbReference>
<protein>
    <submittedName>
        <fullName evidence="10">Uncharacterized protein</fullName>
    </submittedName>
</protein>